<evidence type="ECO:0000313" key="6">
    <source>
        <dbReference type="EMBL" id="KAJ2851613.1"/>
    </source>
</evidence>
<dbReference type="InterPro" id="IPR037353">
    <property type="entry name" value="ASH2"/>
</dbReference>
<feature type="region of interest" description="Disordered" evidence="4">
    <location>
        <begin position="52"/>
        <end position="73"/>
    </location>
</feature>
<feature type="compositionally biased region" description="Polar residues" evidence="4">
    <location>
        <begin position="633"/>
        <end position="645"/>
    </location>
</feature>
<feature type="region of interest" description="Disordered" evidence="4">
    <location>
        <begin position="235"/>
        <end position="254"/>
    </location>
</feature>
<dbReference type="PANTHER" id="PTHR10598">
    <property type="entry name" value="SET1/ASH2 HISTONE METHYLTRANSFERASE COMPLEX SUBUNIT ASH2"/>
    <property type="match status" value="1"/>
</dbReference>
<reference evidence="6" key="1">
    <citation type="submission" date="2022-07" db="EMBL/GenBank/DDBJ databases">
        <title>Phylogenomic reconstructions and comparative analyses of Kickxellomycotina fungi.</title>
        <authorList>
            <person name="Reynolds N.K."/>
            <person name="Stajich J.E."/>
            <person name="Barry K."/>
            <person name="Grigoriev I.V."/>
            <person name="Crous P."/>
            <person name="Smith M.E."/>
        </authorList>
    </citation>
    <scope>NUCLEOTIDE SEQUENCE</scope>
    <source>
        <strain evidence="6">NRRL 1566</strain>
    </source>
</reference>
<feature type="compositionally biased region" description="Polar residues" evidence="4">
    <location>
        <begin position="52"/>
        <end position="72"/>
    </location>
</feature>
<dbReference type="SMART" id="SM00449">
    <property type="entry name" value="SPRY"/>
    <property type="match status" value="1"/>
</dbReference>
<sequence length="811" mass="88446">MQSSEAFPGAGAIPHDKLSAAQLLPSSQLYSGSNSDASQLPVKAEADSSMNNVFQPTDTIDPSSLHVDNSSENGEDVVMKDKLLPKVKQVSKCSYCENNSAESLKTVPCLECGSRCHIDCIKCTASFKSKILLGDDFFHFKCFKCTDGNERFRRYHLSWVDVVHITLFNLTHNPAVRPLGIDASNQFGGEHGPQEYGDSRVYFHYKADVARFIDQHWSYFWTKSRGETWINSASSALSTNSTENVPEDGRFESGKAKYNRNGMWALTDDLRFPSSYDSLQQQKTRTIMYSFAEDGSLIELRTQAGSSRRKRRTETTPRAGNGRAKKSRAGSGALAGSGGISGYGGASGKRGSRGRREQRSAWSISMWPDIDNPQGPAHMSREETHAAAQFVIESDRLTVWNDKGYRMAKASHGVETGAWYFEAQILEPMRPEFNLRIGWSQISGELQAPCGYDVFSYSVRAKPCTRFHAAIGSPYGEEFGPGDTLGVLIYLPSLDDDEKQDLADRKWRPGERYRQFTYSRPEAQRPYHADSELPPLPVLSGSELVYFKNGKCLGPAFQKLYLGKYYPAISSYMGGKVKVNLGPEFKFPLPAVWHNDTPIQPISALEYTLPEPSEPKETGDSEVKDADGEANIATSELNNSTSKPNNAAGEIKDATGEIGDTSNESKGPMAEAKDSTVEAKDSTAIKPTVEANGTISEGKDTTVATQDTITGEASNTVADAKSPLEPADPSLTTPITEGSKPADLEPEAPATENPPVSISEAMEIDNEPAGSKTGSDGSTAPSEELKTKLVLETQPESESTPSTNPLQDPAL</sequence>
<evidence type="ECO:0000256" key="2">
    <source>
        <dbReference type="ARBA" id="ARBA00023242"/>
    </source>
</evidence>
<dbReference type="CDD" id="cd15489">
    <property type="entry name" value="PHD_SF"/>
    <property type="match status" value="1"/>
</dbReference>
<accession>A0A9W8M2F5</accession>
<comment type="similarity">
    <text evidence="3">Belongs to the cclA family.</text>
</comment>
<dbReference type="Proteomes" id="UP001139887">
    <property type="component" value="Unassembled WGS sequence"/>
</dbReference>
<evidence type="ECO:0000259" key="5">
    <source>
        <dbReference type="SMART" id="SM00449"/>
    </source>
</evidence>
<dbReference type="PANTHER" id="PTHR10598:SF0">
    <property type="entry name" value="SET1_ASH2 HISTONE METHYLTRANSFERASE COMPLEX SUBUNIT ASH2"/>
    <property type="match status" value="1"/>
</dbReference>
<organism evidence="6 7">
    <name type="scientific">Coemansia brasiliensis</name>
    <dbReference type="NCBI Taxonomy" id="2650707"/>
    <lineage>
        <taxon>Eukaryota</taxon>
        <taxon>Fungi</taxon>
        <taxon>Fungi incertae sedis</taxon>
        <taxon>Zoopagomycota</taxon>
        <taxon>Kickxellomycotina</taxon>
        <taxon>Kickxellomycetes</taxon>
        <taxon>Kickxellales</taxon>
        <taxon>Kickxellaceae</taxon>
        <taxon>Coemansia</taxon>
    </lineage>
</organism>
<evidence type="ECO:0000256" key="4">
    <source>
        <dbReference type="SAM" id="MobiDB-lite"/>
    </source>
</evidence>
<feature type="compositionally biased region" description="Polar residues" evidence="4">
    <location>
        <begin position="772"/>
        <end position="781"/>
    </location>
</feature>
<dbReference type="InterPro" id="IPR013320">
    <property type="entry name" value="ConA-like_dom_sf"/>
</dbReference>
<dbReference type="Gene3D" id="2.60.120.920">
    <property type="match status" value="1"/>
</dbReference>
<dbReference type="InterPro" id="IPR003877">
    <property type="entry name" value="SPRY_dom"/>
</dbReference>
<dbReference type="InterPro" id="IPR043136">
    <property type="entry name" value="B30.2/SPRY_sf"/>
</dbReference>
<dbReference type="EMBL" id="JANBUW010000010">
    <property type="protein sequence ID" value="KAJ2851613.1"/>
    <property type="molecule type" value="Genomic_DNA"/>
</dbReference>
<feature type="compositionally biased region" description="Basic and acidic residues" evidence="4">
    <location>
        <begin position="671"/>
        <end position="683"/>
    </location>
</feature>
<proteinExistence type="inferred from homology"/>
<dbReference type="AlphaFoldDB" id="A0A9W8M2F5"/>
<feature type="compositionally biased region" description="Polar residues" evidence="4">
    <location>
        <begin position="794"/>
        <end position="811"/>
    </location>
</feature>
<feature type="compositionally biased region" description="Polar residues" evidence="4">
    <location>
        <begin position="702"/>
        <end position="717"/>
    </location>
</feature>
<dbReference type="GO" id="GO:0000976">
    <property type="term" value="F:transcription cis-regulatory region binding"/>
    <property type="evidence" value="ECO:0007669"/>
    <property type="project" value="TreeGrafter"/>
</dbReference>
<evidence type="ECO:0000313" key="7">
    <source>
        <dbReference type="Proteomes" id="UP001139887"/>
    </source>
</evidence>
<keyword evidence="7" id="KW-1185">Reference proteome</keyword>
<evidence type="ECO:0000256" key="1">
    <source>
        <dbReference type="ARBA" id="ARBA00004123"/>
    </source>
</evidence>
<feature type="compositionally biased region" description="Gly residues" evidence="4">
    <location>
        <begin position="333"/>
        <end position="348"/>
    </location>
</feature>
<feature type="domain" description="SPRY" evidence="5">
    <location>
        <begin position="416"/>
        <end position="585"/>
    </location>
</feature>
<dbReference type="OrthoDB" id="21243at2759"/>
<feature type="region of interest" description="Disordered" evidence="4">
    <location>
        <begin position="633"/>
        <end position="811"/>
    </location>
</feature>
<evidence type="ECO:0000256" key="3">
    <source>
        <dbReference type="ARBA" id="ARBA00038149"/>
    </source>
</evidence>
<dbReference type="GO" id="GO:0048188">
    <property type="term" value="C:Set1C/COMPASS complex"/>
    <property type="evidence" value="ECO:0007669"/>
    <property type="project" value="InterPro"/>
</dbReference>
<comment type="caution">
    <text evidence="6">The sequence shown here is derived from an EMBL/GenBank/DDBJ whole genome shotgun (WGS) entry which is preliminary data.</text>
</comment>
<comment type="subcellular location">
    <subcellularLocation>
        <location evidence="1">Nucleus</location>
    </subcellularLocation>
</comment>
<dbReference type="Gene3D" id="3.90.980.20">
    <property type="match status" value="1"/>
</dbReference>
<keyword evidence="2" id="KW-0539">Nucleus</keyword>
<gene>
    <name evidence="6" type="primary">ASH2</name>
    <name evidence="6" type="ORF">IWW36_000936</name>
</gene>
<feature type="region of interest" description="Disordered" evidence="4">
    <location>
        <begin position="301"/>
        <end position="371"/>
    </location>
</feature>
<dbReference type="CDD" id="cd12872">
    <property type="entry name" value="SPRY_Ash2"/>
    <property type="match status" value="1"/>
</dbReference>
<dbReference type="SUPFAM" id="SSF49899">
    <property type="entry name" value="Concanavalin A-like lectins/glucanases"/>
    <property type="match status" value="1"/>
</dbReference>
<name>A0A9W8M2F5_9FUNG</name>
<protein>
    <submittedName>
        <fullName evidence="6">Transcription factor, contains a PHD finger motif</fullName>
    </submittedName>
</protein>